<comment type="caution">
    <text evidence="1">The sequence shown here is derived from an EMBL/GenBank/DDBJ whole genome shotgun (WGS) entry which is preliminary data.</text>
</comment>
<reference evidence="1" key="2">
    <citation type="submission" date="2023-04" db="EMBL/GenBank/DDBJ databases">
        <title>'Rhodoalgimonas zhirmunskyi' gen. nov., isolated from a red alga.</title>
        <authorList>
            <person name="Nedashkovskaya O.I."/>
            <person name="Otstavnykh N.Y."/>
            <person name="Bystritskaya E.P."/>
            <person name="Balabanova L.A."/>
            <person name="Isaeva M.P."/>
        </authorList>
    </citation>
    <scope>NUCLEOTIDE SEQUENCE</scope>
    <source>
        <strain evidence="1">10Alg 79</strain>
    </source>
</reference>
<reference evidence="1" key="1">
    <citation type="submission" date="2022-07" db="EMBL/GenBank/DDBJ databases">
        <authorList>
            <person name="Otstavnykh N."/>
            <person name="Isaeva M."/>
            <person name="Bystritskaya E."/>
        </authorList>
    </citation>
    <scope>NUCLEOTIDE SEQUENCE</scope>
    <source>
        <strain evidence="1">10Alg 79</strain>
    </source>
</reference>
<evidence type="ECO:0000313" key="2">
    <source>
        <dbReference type="Proteomes" id="UP001227162"/>
    </source>
</evidence>
<dbReference type="Proteomes" id="UP001227162">
    <property type="component" value="Unassembled WGS sequence"/>
</dbReference>
<gene>
    <name evidence="1" type="ORF">NOI20_00880</name>
</gene>
<protein>
    <recommendedName>
        <fullName evidence="3">Pentapeptide repeat-containing protein</fullName>
    </recommendedName>
</protein>
<dbReference type="RefSeq" id="WP_317624284.1">
    <property type="nucleotide sequence ID" value="NZ_JANFFA010000001.1"/>
</dbReference>
<dbReference type="AlphaFoldDB" id="A0AAJ1X3M6"/>
<dbReference type="EMBL" id="JANFFA010000001">
    <property type="protein sequence ID" value="MDQ2092661.1"/>
    <property type="molecule type" value="Genomic_DNA"/>
</dbReference>
<name>A0AAJ1X3M6_9RHOB</name>
<evidence type="ECO:0008006" key="3">
    <source>
        <dbReference type="Google" id="ProtNLM"/>
    </source>
</evidence>
<proteinExistence type="predicted"/>
<organism evidence="1 2">
    <name type="scientific">Rhodalgimonas zhirmunskyi</name>
    <dbReference type="NCBI Taxonomy" id="2964767"/>
    <lineage>
        <taxon>Bacteria</taxon>
        <taxon>Pseudomonadati</taxon>
        <taxon>Pseudomonadota</taxon>
        <taxon>Alphaproteobacteria</taxon>
        <taxon>Rhodobacterales</taxon>
        <taxon>Roseobacteraceae</taxon>
        <taxon>Rhodalgimonas</taxon>
    </lineage>
</organism>
<sequence length="166" mass="17734">MPDLTPDCAACAALCCVALALDKGPRFGLDKPAGLPCPNLAHHRCTIHERLDAQGFSGCTAYDCRGAGQRTIALFDGQSWRDNPTLLPAQSETFGNVRRLHDLLELLTLADRLPLTPSEQATRTALMAEITAPLTPARAATLASGPLPQRARAFLQALRPHAMQAG</sequence>
<keyword evidence="2" id="KW-1185">Reference proteome</keyword>
<accession>A0AAJ1X3M6</accession>
<evidence type="ECO:0000313" key="1">
    <source>
        <dbReference type="EMBL" id="MDQ2092661.1"/>
    </source>
</evidence>